<dbReference type="AlphaFoldDB" id="A0A9P9GE04"/>
<reference evidence="2" key="1">
    <citation type="journal article" date="2021" name="Nat. Commun.">
        <title>Genetic determinants of endophytism in the Arabidopsis root mycobiome.</title>
        <authorList>
            <person name="Mesny F."/>
            <person name="Miyauchi S."/>
            <person name="Thiergart T."/>
            <person name="Pickel B."/>
            <person name="Atanasova L."/>
            <person name="Karlsson M."/>
            <person name="Huettel B."/>
            <person name="Barry K.W."/>
            <person name="Haridas S."/>
            <person name="Chen C."/>
            <person name="Bauer D."/>
            <person name="Andreopoulos W."/>
            <person name="Pangilinan J."/>
            <person name="LaButti K."/>
            <person name="Riley R."/>
            <person name="Lipzen A."/>
            <person name="Clum A."/>
            <person name="Drula E."/>
            <person name="Henrissat B."/>
            <person name="Kohler A."/>
            <person name="Grigoriev I.V."/>
            <person name="Martin F.M."/>
            <person name="Hacquard S."/>
        </authorList>
    </citation>
    <scope>NUCLEOTIDE SEQUENCE</scope>
    <source>
        <strain evidence="2">MPI-CAGE-AT-0023</strain>
    </source>
</reference>
<dbReference type="EMBL" id="JAGMUX010000015">
    <property type="protein sequence ID" value="KAH7237805.1"/>
    <property type="molecule type" value="Genomic_DNA"/>
</dbReference>
<proteinExistence type="predicted"/>
<dbReference type="GeneID" id="70229978"/>
<dbReference type="RefSeq" id="XP_046045664.1">
    <property type="nucleotide sequence ID" value="XM_046200024.1"/>
</dbReference>
<evidence type="ECO:0000313" key="2">
    <source>
        <dbReference type="EMBL" id="KAH7237805.1"/>
    </source>
</evidence>
<feature type="signal peptide" evidence="1">
    <location>
        <begin position="1"/>
        <end position="20"/>
    </location>
</feature>
<name>A0A9P9GE04_FUSRE</name>
<protein>
    <submittedName>
        <fullName evidence="2">Uncharacterized protein</fullName>
    </submittedName>
</protein>
<accession>A0A9P9GE04</accession>
<evidence type="ECO:0000256" key="1">
    <source>
        <dbReference type="SAM" id="SignalP"/>
    </source>
</evidence>
<organism evidence="2 3">
    <name type="scientific">Fusarium redolens</name>
    <dbReference type="NCBI Taxonomy" id="48865"/>
    <lineage>
        <taxon>Eukaryota</taxon>
        <taxon>Fungi</taxon>
        <taxon>Dikarya</taxon>
        <taxon>Ascomycota</taxon>
        <taxon>Pezizomycotina</taxon>
        <taxon>Sordariomycetes</taxon>
        <taxon>Hypocreomycetidae</taxon>
        <taxon>Hypocreales</taxon>
        <taxon>Nectriaceae</taxon>
        <taxon>Fusarium</taxon>
        <taxon>Fusarium redolens species complex</taxon>
    </lineage>
</organism>
<sequence>MHSALLLSTLGCAFFHAIHAFEFTGPDSAEKLDLTQSITITWDAINGSLSEPKARALHLWFYALTNDDSDWFGWELAVDLPLSAGSYKWNPNTIVKSLKDKDVSLSPDAMHAFEARLLDNSGSKLSTVESDKYAVKSFDFIRNSGNKGAQAGLYTVTVALTMAGLALL</sequence>
<dbReference type="Proteomes" id="UP000720189">
    <property type="component" value="Unassembled WGS sequence"/>
</dbReference>
<comment type="caution">
    <text evidence="2">The sequence shown here is derived from an EMBL/GenBank/DDBJ whole genome shotgun (WGS) entry which is preliminary data.</text>
</comment>
<keyword evidence="3" id="KW-1185">Reference proteome</keyword>
<dbReference type="OrthoDB" id="5217917at2759"/>
<evidence type="ECO:0000313" key="3">
    <source>
        <dbReference type="Proteomes" id="UP000720189"/>
    </source>
</evidence>
<feature type="chain" id="PRO_5040177589" evidence="1">
    <location>
        <begin position="21"/>
        <end position="168"/>
    </location>
</feature>
<gene>
    <name evidence="2" type="ORF">BKA55DRAFT_694293</name>
</gene>
<keyword evidence="1" id="KW-0732">Signal</keyword>